<proteinExistence type="predicted"/>
<evidence type="ECO:0000313" key="1">
    <source>
        <dbReference type="Proteomes" id="UP000887566"/>
    </source>
</evidence>
<protein>
    <submittedName>
        <fullName evidence="2">Uncharacterized protein</fullName>
    </submittedName>
</protein>
<sequence length="40" mass="4397">MIIACGIDDDVWQPNHCPVGSECFQVTDSTYRICCFSGGK</sequence>
<organism evidence="1 2">
    <name type="scientific">Plectus sambesii</name>
    <dbReference type="NCBI Taxonomy" id="2011161"/>
    <lineage>
        <taxon>Eukaryota</taxon>
        <taxon>Metazoa</taxon>
        <taxon>Ecdysozoa</taxon>
        <taxon>Nematoda</taxon>
        <taxon>Chromadorea</taxon>
        <taxon>Plectida</taxon>
        <taxon>Plectina</taxon>
        <taxon>Plectoidea</taxon>
        <taxon>Plectidae</taxon>
        <taxon>Plectus</taxon>
    </lineage>
</organism>
<reference evidence="2" key="1">
    <citation type="submission" date="2022-11" db="UniProtKB">
        <authorList>
            <consortium name="WormBaseParasite"/>
        </authorList>
    </citation>
    <scope>IDENTIFICATION</scope>
</reference>
<name>A0A914XLT7_9BILA</name>
<accession>A0A914XLT7</accession>
<dbReference type="AlphaFoldDB" id="A0A914XLT7"/>
<keyword evidence="1" id="KW-1185">Reference proteome</keyword>
<evidence type="ECO:0000313" key="2">
    <source>
        <dbReference type="WBParaSite" id="PSAMB.scaffold9410size5015.g32411.t1"/>
    </source>
</evidence>
<dbReference type="WBParaSite" id="PSAMB.scaffold9410size5015.g32411.t1">
    <property type="protein sequence ID" value="PSAMB.scaffold9410size5015.g32411.t1"/>
    <property type="gene ID" value="PSAMB.scaffold9410size5015.g32411"/>
</dbReference>
<dbReference type="Proteomes" id="UP000887566">
    <property type="component" value="Unplaced"/>
</dbReference>